<feature type="compositionally biased region" description="Pro residues" evidence="7">
    <location>
        <begin position="516"/>
        <end position="538"/>
    </location>
</feature>
<evidence type="ECO:0000256" key="5">
    <source>
        <dbReference type="ARBA" id="ARBA00023136"/>
    </source>
</evidence>
<reference evidence="9" key="1">
    <citation type="submission" date="2025-08" db="UniProtKB">
        <authorList>
            <consortium name="Ensembl"/>
        </authorList>
    </citation>
    <scope>IDENTIFICATION</scope>
</reference>
<evidence type="ECO:0000256" key="7">
    <source>
        <dbReference type="SAM" id="MobiDB-lite"/>
    </source>
</evidence>
<feature type="compositionally biased region" description="Low complexity" evidence="7">
    <location>
        <begin position="144"/>
        <end position="156"/>
    </location>
</feature>
<dbReference type="GO" id="GO:0005929">
    <property type="term" value="C:cilium"/>
    <property type="evidence" value="ECO:0007669"/>
    <property type="project" value="TreeGrafter"/>
</dbReference>
<feature type="transmembrane region" description="Helical" evidence="8">
    <location>
        <begin position="876"/>
        <end position="901"/>
    </location>
</feature>
<feature type="region of interest" description="Disordered" evidence="7">
    <location>
        <begin position="29"/>
        <end position="49"/>
    </location>
</feature>
<comment type="similarity">
    <text evidence="2">Belongs to the prominin family.</text>
</comment>
<keyword evidence="4 8" id="KW-1133">Transmembrane helix</keyword>
<keyword evidence="10" id="KW-1185">Reference proteome</keyword>
<dbReference type="GO" id="GO:0015485">
    <property type="term" value="F:cholesterol binding"/>
    <property type="evidence" value="ECO:0007669"/>
    <property type="project" value="TreeGrafter"/>
</dbReference>
<dbReference type="AlphaFoldDB" id="A0A8C5CX89"/>
<evidence type="ECO:0000256" key="1">
    <source>
        <dbReference type="ARBA" id="ARBA00004475"/>
    </source>
</evidence>
<dbReference type="GO" id="GO:0016324">
    <property type="term" value="C:apical plasma membrane"/>
    <property type="evidence" value="ECO:0007669"/>
    <property type="project" value="TreeGrafter"/>
</dbReference>
<feature type="compositionally biased region" description="Pro residues" evidence="7">
    <location>
        <begin position="546"/>
        <end position="557"/>
    </location>
</feature>
<dbReference type="PANTHER" id="PTHR22730">
    <property type="entry name" value="PROMININ PROM PROTEIN"/>
    <property type="match status" value="1"/>
</dbReference>
<accession>A0A8C5CX89</accession>
<feature type="transmembrane region" description="Helical" evidence="8">
    <location>
        <begin position="826"/>
        <end position="855"/>
    </location>
</feature>
<feature type="compositionally biased region" description="Pro residues" evidence="7">
    <location>
        <begin position="410"/>
        <end position="423"/>
    </location>
</feature>
<feature type="compositionally biased region" description="Pro residues" evidence="7">
    <location>
        <begin position="360"/>
        <end position="370"/>
    </location>
</feature>
<keyword evidence="3 8" id="KW-0812">Transmembrane</keyword>
<dbReference type="InterPro" id="IPR008795">
    <property type="entry name" value="Prominin"/>
</dbReference>
<feature type="compositionally biased region" description="Pro residues" evidence="7">
    <location>
        <begin position="36"/>
        <end position="49"/>
    </location>
</feature>
<feature type="compositionally biased region" description="Low complexity" evidence="7">
    <location>
        <begin position="424"/>
        <end position="440"/>
    </location>
</feature>
<feature type="compositionally biased region" description="Pro residues" evidence="7">
    <location>
        <begin position="99"/>
        <end position="120"/>
    </location>
</feature>
<feature type="region of interest" description="Disordered" evidence="7">
    <location>
        <begin position="144"/>
        <end position="332"/>
    </location>
</feature>
<keyword evidence="5 8" id="KW-0472">Membrane</keyword>
<evidence type="ECO:0000256" key="2">
    <source>
        <dbReference type="ARBA" id="ARBA00006058"/>
    </source>
</evidence>
<feature type="compositionally biased region" description="Low complexity" evidence="7">
    <location>
        <begin position="84"/>
        <end position="98"/>
    </location>
</feature>
<protein>
    <submittedName>
        <fullName evidence="9">Prominin 1 b</fullName>
    </submittedName>
</protein>
<feature type="compositionally biased region" description="Low complexity" evidence="7">
    <location>
        <begin position="394"/>
        <end position="409"/>
    </location>
</feature>
<keyword evidence="6" id="KW-0325">Glycoprotein</keyword>
<dbReference type="Pfam" id="PF05478">
    <property type="entry name" value="Prominin"/>
    <property type="match status" value="1"/>
</dbReference>
<dbReference type="GeneTree" id="ENSGT00530000063586"/>
<feature type="transmembrane region" description="Helical" evidence="8">
    <location>
        <begin position="1188"/>
        <end position="1207"/>
    </location>
</feature>
<dbReference type="Proteomes" id="UP000694546">
    <property type="component" value="Chromosome 3"/>
</dbReference>
<feature type="compositionally biased region" description="Pro residues" evidence="7">
    <location>
        <begin position="73"/>
        <end position="83"/>
    </location>
</feature>
<evidence type="ECO:0000313" key="10">
    <source>
        <dbReference type="Proteomes" id="UP000694546"/>
    </source>
</evidence>
<dbReference type="Ensembl" id="ENSGMOT00000067054.1">
    <property type="protein sequence ID" value="ENSGMOP00000064392.1"/>
    <property type="gene ID" value="ENSGMOG00000001209.2"/>
</dbReference>
<feature type="region of interest" description="Disordered" evidence="7">
    <location>
        <begin position="511"/>
        <end position="568"/>
    </location>
</feature>
<dbReference type="PANTHER" id="PTHR22730:SF8">
    <property type="entry name" value="PROMININ-1 ISOFORM X1"/>
    <property type="match status" value="1"/>
</dbReference>
<evidence type="ECO:0000256" key="8">
    <source>
        <dbReference type="SAM" id="Phobius"/>
    </source>
</evidence>
<sequence>MPSSSSSPPSPLSSYPLLPLRFSPLLSPFSPLPSTSSPPPHASPLLPSPLSPPPLLLSPLLLSLLSSPLSSPSSPPLSPPLSPLPSLLPLSSSPLTSSPSPPPPLLPLSPPLPSPPPPLLSSPSLLPLSSSLLPLSPPLSPLSSPLLLSPPLSSSPLPSPPLPSLLLLSSSPLSPPPLLPLSSSPLSPPPSPPSPPPLLLSPPLSSSPLAPPPLPSLLPSPPLPSLLPLSSSPLTSSPSPPLPLSSPSRPPPLLPLSSPPPLSSPSLLPSPLSPPPLLPLSSPPPLSSPSPPLPLSSPSRPPPLLPLSSPPPLSSPSLLPSPLSPPPLLPLSSPPPLLLSPLLLSPLLLSLLSSPLSSPSSPPLSPPLSPLPSLLPLSSSPLTSSPSPPPPLLPLSSPSLLLSPHLLPLSSPPPLSSPSPPLSSPSLLPSPLSPPLSSSPLPSPPLPSPLLLSPLSSSPPLLLSPLSSSSPPTLLLSPLSSPLSPLSSSPLPSPRLPSLLPLSPLSSPLLLSPLSSPSPPLPSPPPPLLLSPSPPPLVLPLSSPSPLLPLSPPPLSSPLPSLLPLSSPSPLLPLSPPPLLLSPSPPPLVLPLSSPPPLSSPLPSLLPLSSPSPLLPLSSSPPSPLLPLSSSPLSPLSSSSLLPSPPSPPPLLPSPAMRETKEALESIGSSLDTLQEGTVRLQLSLSNERASLSNTLSDPACTNGAVSHTCNTIRSTLGQLGSSADFSTLPDVSRQLMNVDALLKTDLSNIIQKGYSSFNDTPRLVKEQTKNIVAGVKVMLDRIGGEIVDFAKMFPVEASLANFTIFLNQGQQQIESYYAQIDQLDFYRWIGCVAALCMVVLIVCFNLLGLLCGSCGYDKQATPTNRGCLSNTGGNLLMAGVGFSFLFAWALMAVVSSLFVVGGNVEKLICEPLANRQLFQIIDTPYIMHPGMKNFLPNMLFQNPNIDLTVGGMYRECHENYGLYHALQLETMFNINSFLNRTVYNKDLANVFESIHVQLQDVSLLEQEGRDALISFANSGVGEIDFTAYLTEANKAVTLVDLLSFATDLEAQADQLPRGALENALKGHASSIRQINKDQVVPLQQAMNSLSQSVRLLQKTVSDLPVQVTNVLSAIDAAEYLITNNASHVIKQETNGYMQMLVGYFRQYTKWVKSSLSAEVAQCKPISNIVDSMEIVGCSFIVDSVNTFWFGLGGCLVLLIPSIILSVKLSKYYRRMDTEDVFDDSSLSNSLTLFPRASAPPIDPDW</sequence>
<name>A0A8C5CX89_GADMO</name>
<feature type="region of interest" description="Disordered" evidence="7">
    <location>
        <begin position="67"/>
        <end position="123"/>
    </location>
</feature>
<feature type="compositionally biased region" description="Pro residues" evidence="7">
    <location>
        <begin position="238"/>
        <end position="263"/>
    </location>
</feature>
<feature type="compositionally biased region" description="Low complexity" evidence="7">
    <location>
        <begin position="226"/>
        <end position="237"/>
    </location>
</feature>
<feature type="compositionally biased region" description="Pro residues" evidence="7">
    <location>
        <begin position="271"/>
        <end position="314"/>
    </location>
</feature>
<organism evidence="9 10">
    <name type="scientific">Gadus morhua</name>
    <name type="common">Atlantic cod</name>
    <dbReference type="NCBI Taxonomy" id="8049"/>
    <lineage>
        <taxon>Eukaryota</taxon>
        <taxon>Metazoa</taxon>
        <taxon>Chordata</taxon>
        <taxon>Craniata</taxon>
        <taxon>Vertebrata</taxon>
        <taxon>Euteleostomi</taxon>
        <taxon>Actinopterygii</taxon>
        <taxon>Neopterygii</taxon>
        <taxon>Teleostei</taxon>
        <taxon>Neoteleostei</taxon>
        <taxon>Acanthomorphata</taxon>
        <taxon>Zeiogadaria</taxon>
        <taxon>Gadariae</taxon>
        <taxon>Gadiformes</taxon>
        <taxon>Gadoidei</taxon>
        <taxon>Gadidae</taxon>
        <taxon>Gadus</taxon>
    </lineage>
</organism>
<reference evidence="9" key="2">
    <citation type="submission" date="2025-09" db="UniProtKB">
        <authorList>
            <consortium name="Ensembl"/>
        </authorList>
    </citation>
    <scope>IDENTIFICATION</scope>
</reference>
<evidence type="ECO:0000256" key="4">
    <source>
        <dbReference type="ARBA" id="ARBA00022989"/>
    </source>
</evidence>
<dbReference type="GO" id="GO:0071914">
    <property type="term" value="C:prominosome"/>
    <property type="evidence" value="ECO:0007669"/>
    <property type="project" value="TreeGrafter"/>
</dbReference>
<proteinExistence type="inferred from homology"/>
<dbReference type="GO" id="GO:0009986">
    <property type="term" value="C:cell surface"/>
    <property type="evidence" value="ECO:0007669"/>
    <property type="project" value="TreeGrafter"/>
</dbReference>
<feature type="compositionally biased region" description="Low complexity" evidence="7">
    <location>
        <begin position="371"/>
        <end position="385"/>
    </location>
</feature>
<feature type="compositionally biased region" description="Pro residues" evidence="7">
    <location>
        <begin position="186"/>
        <end position="200"/>
    </location>
</feature>
<feature type="compositionally biased region" description="Low complexity" evidence="7">
    <location>
        <begin position="449"/>
        <end position="498"/>
    </location>
</feature>
<feature type="compositionally biased region" description="Pro residues" evidence="7">
    <location>
        <begin position="643"/>
        <end position="653"/>
    </location>
</feature>
<feature type="compositionally biased region" description="Low complexity" evidence="7">
    <location>
        <begin position="558"/>
        <end position="568"/>
    </location>
</feature>
<comment type="subcellular location">
    <subcellularLocation>
        <location evidence="1">Cell projection</location>
        <location evidence="1">Microvillus membrane</location>
        <topology evidence="1">Multi-pass membrane protein</topology>
    </subcellularLocation>
</comment>
<evidence type="ECO:0000256" key="3">
    <source>
        <dbReference type="ARBA" id="ARBA00022692"/>
    </source>
</evidence>
<feature type="compositionally biased region" description="Low complexity" evidence="7">
    <location>
        <begin position="626"/>
        <end position="642"/>
    </location>
</feature>
<dbReference type="GO" id="GO:0031528">
    <property type="term" value="C:microvillus membrane"/>
    <property type="evidence" value="ECO:0007669"/>
    <property type="project" value="UniProtKB-SubCell"/>
</dbReference>
<evidence type="ECO:0000313" key="9">
    <source>
        <dbReference type="Ensembl" id="ENSGMOP00000064392.1"/>
    </source>
</evidence>
<feature type="compositionally biased region" description="Pro residues" evidence="7">
    <location>
        <begin position="322"/>
        <end position="332"/>
    </location>
</feature>
<feature type="region of interest" description="Disordered" evidence="7">
    <location>
        <begin position="354"/>
        <end position="498"/>
    </location>
</feature>
<evidence type="ECO:0000256" key="6">
    <source>
        <dbReference type="ARBA" id="ARBA00023180"/>
    </source>
</evidence>
<feature type="region of interest" description="Disordered" evidence="7">
    <location>
        <begin position="616"/>
        <end position="656"/>
    </location>
</feature>
<feature type="compositionally biased region" description="Pro residues" evidence="7">
    <location>
        <begin position="209"/>
        <end position="225"/>
    </location>
</feature>